<dbReference type="InterPro" id="IPR007367">
    <property type="entry name" value="DUF433"/>
</dbReference>
<dbReference type="RefSeq" id="WP_408625757.1">
    <property type="nucleotide sequence ID" value="NZ_CP027806.1"/>
</dbReference>
<dbReference type="EMBL" id="CP027806">
    <property type="protein sequence ID" value="AXJ00264.1"/>
    <property type="molecule type" value="Genomic_DNA"/>
</dbReference>
<dbReference type="SUPFAM" id="SSF46689">
    <property type="entry name" value="Homeodomain-like"/>
    <property type="match status" value="1"/>
</dbReference>
<dbReference type="InterPro" id="IPR036388">
    <property type="entry name" value="WH-like_DNA-bd_sf"/>
</dbReference>
<dbReference type="Proteomes" id="UP000254808">
    <property type="component" value="Chromosome"/>
</dbReference>
<evidence type="ECO:0000313" key="1">
    <source>
        <dbReference type="EMBL" id="AXJ00264.1"/>
    </source>
</evidence>
<proteinExistence type="predicted"/>
<dbReference type="Pfam" id="PF04255">
    <property type="entry name" value="DUF433"/>
    <property type="match status" value="1"/>
</dbReference>
<accession>A0A345UIG2</accession>
<dbReference type="PANTHER" id="PTHR34849">
    <property type="entry name" value="SSL5025 PROTEIN"/>
    <property type="match status" value="1"/>
</dbReference>
<evidence type="ECO:0000313" key="2">
    <source>
        <dbReference type="Proteomes" id="UP000254808"/>
    </source>
</evidence>
<gene>
    <name evidence="1" type="ORF">CYPRO_0989</name>
</gene>
<dbReference type="AlphaFoldDB" id="A0A345UIG2"/>
<keyword evidence="2" id="KW-1185">Reference proteome</keyword>
<name>A0A345UIG2_9BACT</name>
<dbReference type="PANTHER" id="PTHR34849:SF3">
    <property type="entry name" value="SSR2962 PROTEIN"/>
    <property type="match status" value="1"/>
</dbReference>
<dbReference type="Gene3D" id="1.10.10.10">
    <property type="entry name" value="Winged helix-like DNA-binding domain superfamily/Winged helix DNA-binding domain"/>
    <property type="match status" value="1"/>
</dbReference>
<protein>
    <submittedName>
        <fullName evidence="1">Uncharacterized conserved protein, DUF433 family</fullName>
    </submittedName>
</protein>
<reference evidence="1 2" key="1">
    <citation type="submission" date="2018-03" db="EMBL/GenBank/DDBJ databases">
        <title>Phenotypic and genomic properties of Cyclonatronum proteinivorum gen. nov., sp. nov., a haloalkaliphilic bacteroidete from soda lakes possessing Na+-translocating rhodopsin.</title>
        <authorList>
            <person name="Toshchakov S.V."/>
            <person name="Korzhenkov A."/>
            <person name="Samarov N.I."/>
            <person name="Kublanov I.V."/>
            <person name="Muntyan M.S."/>
            <person name="Sorokin D.Y."/>
        </authorList>
    </citation>
    <scope>NUCLEOTIDE SEQUENCE [LARGE SCALE GENOMIC DNA]</scope>
    <source>
        <strain evidence="1 2">Omega</strain>
    </source>
</reference>
<dbReference type="KEGG" id="cprv:CYPRO_0989"/>
<organism evidence="1 2">
    <name type="scientific">Cyclonatronum proteinivorum</name>
    <dbReference type="NCBI Taxonomy" id="1457365"/>
    <lineage>
        <taxon>Bacteria</taxon>
        <taxon>Pseudomonadati</taxon>
        <taxon>Balneolota</taxon>
        <taxon>Balneolia</taxon>
        <taxon>Balneolales</taxon>
        <taxon>Cyclonatronaceae</taxon>
        <taxon>Cyclonatronum</taxon>
    </lineage>
</organism>
<dbReference type="InterPro" id="IPR009057">
    <property type="entry name" value="Homeodomain-like_sf"/>
</dbReference>
<sequence length="105" mass="12226">MTRSGVWSWNHPKNNPRKSCLILKIREAISTSLLFLYMSDNHLNRITQNPDICFGKPVIRNLRYPVESLLELMNSGMDMHEILRDYSDLELEDLLACQLYAANKT</sequence>